<dbReference type="InterPro" id="IPR025996">
    <property type="entry name" value="MT1864/Rv1816-like_C"/>
</dbReference>
<dbReference type="PROSITE" id="PS50977">
    <property type="entry name" value="HTH_TETR_2"/>
    <property type="match status" value="1"/>
</dbReference>
<dbReference type="SUPFAM" id="SSF48498">
    <property type="entry name" value="Tetracyclin repressor-like, C-terminal domain"/>
    <property type="match status" value="1"/>
</dbReference>
<dbReference type="RefSeq" id="WP_186840942.1">
    <property type="nucleotide sequence ID" value="NZ_WJBC01000001.1"/>
</dbReference>
<reference evidence="6 7" key="1">
    <citation type="journal article" date="2020" name="mSystems">
        <title>Defining Genomic and Predicted Metabolic Features of the Acetobacterium Genus.</title>
        <authorList>
            <person name="Ross D.E."/>
            <person name="Marshall C.W."/>
            <person name="Gulliver D."/>
            <person name="May H.D."/>
            <person name="Norman R.S."/>
        </authorList>
    </citation>
    <scope>NUCLEOTIDE SEQUENCE [LARGE SCALE GENOMIC DNA]</scope>
    <source>
        <strain evidence="6 7">DSM 8238</strain>
    </source>
</reference>
<protein>
    <submittedName>
        <fullName evidence="6">TetR family transcriptional regulator</fullName>
    </submittedName>
</protein>
<evidence type="ECO:0000313" key="6">
    <source>
        <dbReference type="EMBL" id="MBC3803024.1"/>
    </source>
</evidence>
<comment type="caution">
    <text evidence="6">The sequence shown here is derived from an EMBL/GenBank/DDBJ whole genome shotgun (WGS) entry which is preliminary data.</text>
</comment>
<keyword evidence="2 4" id="KW-0238">DNA-binding</keyword>
<dbReference type="InterPro" id="IPR009057">
    <property type="entry name" value="Homeodomain-like_sf"/>
</dbReference>
<dbReference type="Pfam" id="PF13305">
    <property type="entry name" value="TetR_C_33"/>
    <property type="match status" value="1"/>
</dbReference>
<feature type="DNA-binding region" description="H-T-H motif" evidence="4">
    <location>
        <begin position="28"/>
        <end position="47"/>
    </location>
</feature>
<dbReference type="Gene3D" id="1.10.357.10">
    <property type="entry name" value="Tetracycline Repressor, domain 2"/>
    <property type="match status" value="1"/>
</dbReference>
<accession>A0ABR6WRU2</accession>
<dbReference type="InterPro" id="IPR001647">
    <property type="entry name" value="HTH_TetR"/>
</dbReference>
<proteinExistence type="predicted"/>
<keyword evidence="3" id="KW-0804">Transcription</keyword>
<feature type="domain" description="HTH tetR-type" evidence="5">
    <location>
        <begin position="5"/>
        <end position="65"/>
    </location>
</feature>
<dbReference type="Gene3D" id="1.10.10.60">
    <property type="entry name" value="Homeodomain-like"/>
    <property type="match status" value="1"/>
</dbReference>
<evidence type="ECO:0000256" key="2">
    <source>
        <dbReference type="ARBA" id="ARBA00023125"/>
    </source>
</evidence>
<dbReference type="Pfam" id="PF00440">
    <property type="entry name" value="TetR_N"/>
    <property type="match status" value="1"/>
</dbReference>
<dbReference type="PRINTS" id="PR00455">
    <property type="entry name" value="HTHTETR"/>
</dbReference>
<organism evidence="6 7">
    <name type="scientific">Acetobacterium fimetarium</name>
    <dbReference type="NCBI Taxonomy" id="52691"/>
    <lineage>
        <taxon>Bacteria</taxon>
        <taxon>Bacillati</taxon>
        <taxon>Bacillota</taxon>
        <taxon>Clostridia</taxon>
        <taxon>Eubacteriales</taxon>
        <taxon>Eubacteriaceae</taxon>
        <taxon>Acetobacterium</taxon>
    </lineage>
</organism>
<dbReference type="EMBL" id="WJBC01000001">
    <property type="protein sequence ID" value="MBC3803024.1"/>
    <property type="molecule type" value="Genomic_DNA"/>
</dbReference>
<evidence type="ECO:0000259" key="5">
    <source>
        <dbReference type="PROSITE" id="PS50977"/>
    </source>
</evidence>
<evidence type="ECO:0000256" key="3">
    <source>
        <dbReference type="ARBA" id="ARBA00023163"/>
    </source>
</evidence>
<evidence type="ECO:0000256" key="1">
    <source>
        <dbReference type="ARBA" id="ARBA00023015"/>
    </source>
</evidence>
<sequence length="188" mass="21278">MARKGLDSEIIIAAAARLVEEKGYDHFSLNELATKLGVKTASLYNHIEGIREVNSKISLLAVSQLNHILEAAIAQKEKDDALMCLAVAYRDYAQKNPELYKAVIKLRSSDDADLKESGFKVVEPIIRVFRQYALNESEMIHLSRGFRSAMHGFVEMEEAGFFRSPDANIDQSYQKMIAGYCFILNRYH</sequence>
<dbReference type="SUPFAM" id="SSF46689">
    <property type="entry name" value="Homeodomain-like"/>
    <property type="match status" value="1"/>
</dbReference>
<dbReference type="InterPro" id="IPR036271">
    <property type="entry name" value="Tet_transcr_reg_TetR-rel_C_sf"/>
</dbReference>
<keyword evidence="1" id="KW-0805">Transcription regulation</keyword>
<evidence type="ECO:0000256" key="4">
    <source>
        <dbReference type="PROSITE-ProRule" id="PRU00335"/>
    </source>
</evidence>
<evidence type="ECO:0000313" key="7">
    <source>
        <dbReference type="Proteomes" id="UP000603234"/>
    </source>
</evidence>
<keyword evidence="7" id="KW-1185">Reference proteome</keyword>
<name>A0ABR6WRU2_9FIRM</name>
<dbReference type="Proteomes" id="UP000603234">
    <property type="component" value="Unassembled WGS sequence"/>
</dbReference>
<gene>
    <name evidence="6" type="ORF">GH808_01020</name>
</gene>